<evidence type="ECO:0000313" key="1">
    <source>
        <dbReference type="EMBL" id="OAQ23387.1"/>
    </source>
</evidence>
<reference evidence="1 2" key="1">
    <citation type="submission" date="2016-05" db="EMBL/GenBank/DDBJ databases">
        <title>Genome sequencing reveals origins of a unique bacterial endosymbiosis in the earliest lineages of terrestrial Fungi.</title>
        <authorList>
            <consortium name="DOE Joint Genome Institute"/>
            <person name="Uehling J."/>
            <person name="Gryganskyi A."/>
            <person name="Hameed K."/>
            <person name="Tschaplinski T."/>
            <person name="Misztal P."/>
            <person name="Wu S."/>
            <person name="Desiro A."/>
            <person name="Vande Pol N."/>
            <person name="Du Z.-Y."/>
            <person name="Zienkiewicz A."/>
            <person name="Zienkiewicz K."/>
            <person name="Morin E."/>
            <person name="Tisserant E."/>
            <person name="Splivallo R."/>
            <person name="Hainaut M."/>
            <person name="Henrissat B."/>
            <person name="Ohm R."/>
            <person name="Kuo A."/>
            <person name="Yan J."/>
            <person name="Lipzen A."/>
            <person name="Nolan M."/>
            <person name="Labutti K."/>
            <person name="Barry K."/>
            <person name="Goldstein A."/>
            <person name="Labbe J."/>
            <person name="Schadt C."/>
            <person name="Tuskan G."/>
            <person name="Grigoriev I."/>
            <person name="Martin F."/>
            <person name="Vilgalys R."/>
            <person name="Bonito G."/>
        </authorList>
    </citation>
    <scope>NUCLEOTIDE SEQUENCE [LARGE SCALE GENOMIC DNA]</scope>
    <source>
        <strain evidence="1 2">AG-77</strain>
    </source>
</reference>
<keyword evidence="2" id="KW-1185">Reference proteome</keyword>
<dbReference type="OrthoDB" id="2371100at2759"/>
<gene>
    <name evidence="1" type="ORF">K457DRAFT_232333</name>
</gene>
<evidence type="ECO:0000313" key="2">
    <source>
        <dbReference type="Proteomes" id="UP000078512"/>
    </source>
</evidence>
<protein>
    <submittedName>
        <fullName evidence="1">Uncharacterized protein</fullName>
    </submittedName>
</protein>
<sequence>MPDDSQSFRKGSDGEVFDIKVSFDPDTNQNVVYWSDIQYIFPNACFIKRGNNFIRDIQREFCEPRRIPHYPGVILEVVEGEVPGAASVPLNTSSSIVPDSFSPPLAPAQTPDPIESTDPPLTVSSLTIHDAATTSSALATASPSFSVSVNKNVVVSPPPASHHFLQRIQSMLQQSSAQLISYERQMQTGQVVHADVFEQGMQKIQEILGNILTLRSEVTNSDEGEELKQTILDLQSAAEAQSQRMVEMLKQSVDSQERLHLAQQETLKHIALIQNKATAIMTQSYDLHECPIPRLFIVLPKEDTTKTKTLHRGTKNLFARTFRLYFLCDCGDHTKPVDGKVTNPNLKHEIHIARHEGYDIERPTEFFEKYGSYILTLLQMLKYGVAIAGAVVPPLGQLQIVDSLENVAEDTDRVLKDIGTSIDSSIAYIEGLTGAQSQPPSSEPNLSSTLVGQEALESADLRQLNSFLETKGGGRVLGNLYRTVSAEGHAKWVCLDHYRENYKAEAARDLRNAVEEVDGEYCEATGSVTVSLQYPIVERKFYKVLMSSRAVQELDIALCWYFSKQDLEELRDVIKLTAVFHVRLDGRDGGAPSSTYLNKSRQFDPVLQMLSGGNIQKFELTGWEGFLGSINNIPPTLSVRELGIDVRLHEEWSEHAPRFIEILQASPLLTKLTVRVATEFKAILDPLAASLERCKLPQSLTLVMRILPNKMNHHEFSKASVEFEAGTGKILSIDLTLESAEETTLFDHPSVREISRRLHRFGEDRGWL</sequence>
<accession>A0A197JE20</accession>
<organism evidence="1 2">
    <name type="scientific">Linnemannia elongata AG-77</name>
    <dbReference type="NCBI Taxonomy" id="1314771"/>
    <lineage>
        <taxon>Eukaryota</taxon>
        <taxon>Fungi</taxon>
        <taxon>Fungi incertae sedis</taxon>
        <taxon>Mucoromycota</taxon>
        <taxon>Mortierellomycotina</taxon>
        <taxon>Mortierellomycetes</taxon>
        <taxon>Mortierellales</taxon>
        <taxon>Mortierellaceae</taxon>
        <taxon>Linnemannia</taxon>
    </lineage>
</organism>
<name>A0A197JE20_9FUNG</name>
<proteinExistence type="predicted"/>
<dbReference type="Proteomes" id="UP000078512">
    <property type="component" value="Unassembled WGS sequence"/>
</dbReference>
<dbReference type="EMBL" id="KV442120">
    <property type="protein sequence ID" value="OAQ23387.1"/>
    <property type="molecule type" value="Genomic_DNA"/>
</dbReference>
<dbReference type="AlphaFoldDB" id="A0A197JE20"/>